<gene>
    <name evidence="1" type="ORF">FJZ00_00505</name>
</gene>
<name>A0A937X4S6_9BACT</name>
<feature type="non-terminal residue" evidence="1">
    <location>
        <position position="46"/>
    </location>
</feature>
<dbReference type="AlphaFoldDB" id="A0A937X4S6"/>
<evidence type="ECO:0000313" key="2">
    <source>
        <dbReference type="Proteomes" id="UP000703893"/>
    </source>
</evidence>
<accession>A0A937X4S6</accession>
<sequence length="46" mass="4686">MGCSLSPSAMVPKKGLPLGNRSVQDTLASRYVGANAPSVLAEVIVT</sequence>
<proteinExistence type="predicted"/>
<reference evidence="1 2" key="1">
    <citation type="submission" date="2019-03" db="EMBL/GenBank/DDBJ databases">
        <title>Lake Tanganyika Metagenome-Assembled Genomes (MAGs).</title>
        <authorList>
            <person name="Tran P."/>
        </authorList>
    </citation>
    <scope>NUCLEOTIDE SEQUENCE [LARGE SCALE GENOMIC DNA]</scope>
    <source>
        <strain evidence="1">K_DeepCast_65m_m2_236</strain>
    </source>
</reference>
<evidence type="ECO:0000313" key="1">
    <source>
        <dbReference type="EMBL" id="MBM3273601.1"/>
    </source>
</evidence>
<protein>
    <submittedName>
        <fullName evidence="1">Uncharacterized protein</fullName>
    </submittedName>
</protein>
<comment type="caution">
    <text evidence="1">The sequence shown here is derived from an EMBL/GenBank/DDBJ whole genome shotgun (WGS) entry which is preliminary data.</text>
</comment>
<dbReference type="EMBL" id="VGJX01000012">
    <property type="protein sequence ID" value="MBM3273601.1"/>
    <property type="molecule type" value="Genomic_DNA"/>
</dbReference>
<dbReference type="Proteomes" id="UP000703893">
    <property type="component" value="Unassembled WGS sequence"/>
</dbReference>
<organism evidence="1 2">
    <name type="scientific">Candidatus Tanganyikabacteria bacterium</name>
    <dbReference type="NCBI Taxonomy" id="2961651"/>
    <lineage>
        <taxon>Bacteria</taxon>
        <taxon>Bacillati</taxon>
        <taxon>Candidatus Sericytochromatia</taxon>
        <taxon>Candidatus Tanganyikabacteria</taxon>
    </lineage>
</organism>